<reference evidence="1 2" key="1">
    <citation type="submission" date="2023-07" db="EMBL/GenBank/DDBJ databases">
        <title>Genomic Encyclopedia of Type Strains, Phase IV (KMG-IV): sequencing the most valuable type-strain genomes for metagenomic binning, comparative biology and taxonomic classification.</title>
        <authorList>
            <person name="Goeker M."/>
        </authorList>
    </citation>
    <scope>NUCLEOTIDE SEQUENCE [LARGE SCALE GENOMIC DNA]</scope>
    <source>
        <strain evidence="1 2">DSM 3770</strain>
    </source>
</reference>
<comment type="caution">
    <text evidence="1">The sequence shown here is derived from an EMBL/GenBank/DDBJ whole genome shotgun (WGS) entry which is preliminary data.</text>
</comment>
<gene>
    <name evidence="1" type="ORF">QOZ94_001328</name>
</gene>
<name>A0ABU0LBQ2_XANAG</name>
<proteinExistence type="predicted"/>
<protein>
    <submittedName>
        <fullName evidence="1">Uncharacterized protein</fullName>
    </submittedName>
</protein>
<accession>A0ABU0LBQ2</accession>
<organism evidence="1 2">
    <name type="scientific">Xanthobacter agilis</name>
    <dbReference type="NCBI Taxonomy" id="47492"/>
    <lineage>
        <taxon>Bacteria</taxon>
        <taxon>Pseudomonadati</taxon>
        <taxon>Pseudomonadota</taxon>
        <taxon>Alphaproteobacteria</taxon>
        <taxon>Hyphomicrobiales</taxon>
        <taxon>Xanthobacteraceae</taxon>
        <taxon>Xanthobacter</taxon>
    </lineage>
</organism>
<keyword evidence="2" id="KW-1185">Reference proteome</keyword>
<dbReference type="EMBL" id="JAUSVY010000002">
    <property type="protein sequence ID" value="MDQ0504554.1"/>
    <property type="molecule type" value="Genomic_DNA"/>
</dbReference>
<sequence>MIEAASHGISLVSRMFDPARFVQRSNLEHAFNASSMMPGMAATNLADARVNASSDGRKTEGDLKATAARCPRPVSWVRA</sequence>
<evidence type="ECO:0000313" key="1">
    <source>
        <dbReference type="EMBL" id="MDQ0504554.1"/>
    </source>
</evidence>
<dbReference type="Proteomes" id="UP001241747">
    <property type="component" value="Unassembled WGS sequence"/>
</dbReference>
<dbReference type="RefSeq" id="WP_237344970.1">
    <property type="nucleotide sequence ID" value="NZ_JABWGX010000007.1"/>
</dbReference>
<evidence type="ECO:0000313" key="2">
    <source>
        <dbReference type="Proteomes" id="UP001241747"/>
    </source>
</evidence>